<dbReference type="PANTHER" id="PTHR43320:SF2">
    <property type="entry name" value="2-DEHYDRO-3-DEOXYGLUCONOKINASE_2-DEHYDRO-3-DEOXYGALACTONOKINASE"/>
    <property type="match status" value="1"/>
</dbReference>
<dbReference type="RefSeq" id="WP_094451513.1">
    <property type="nucleotide sequence ID" value="NZ_NMVI01000025.1"/>
</dbReference>
<dbReference type="EMBL" id="NMVI01000025">
    <property type="protein sequence ID" value="OYN85409.1"/>
    <property type="molecule type" value="Genomic_DNA"/>
</dbReference>
<proteinExistence type="inferred from homology"/>
<evidence type="ECO:0000259" key="4">
    <source>
        <dbReference type="Pfam" id="PF00294"/>
    </source>
</evidence>
<keyword evidence="2" id="KW-0808">Transferase</keyword>
<sequence>MKLREDAQWSLVVPTSMGIRITPENRQPVHVADRFTMQVTSAETNVASVPSHLGLPVKVLTNFVEGSPISAMIKANLRARNMAYEGPDVPQGDPWGYRHQINIADSGFGGRGPRVWNDRAGEVGRTLKVEDFDLDRIFGEEGVKILHISGLVAALSPDTSKFCVELAQAAKKHGTLVSMDLNYRASFWEGRQEELSAAFHAIANECNILIGNEEDFQLALGIEGPPAGGAGIDAKIEGFKEMIGRIRQAFPNAEFFATTLREVVSANEHEWGMIVYGDGDFHVADLRPIQVLDRIGGGDGSVGGMLYGILQGWPAEKCMQFGWATGALAATSATDYGAPADEDQVWSIWSGNARVKR</sequence>
<dbReference type="Pfam" id="PF00294">
    <property type="entry name" value="PfkB"/>
    <property type="match status" value="1"/>
</dbReference>
<dbReference type="InterPro" id="IPR052700">
    <property type="entry name" value="Carb_kinase_PfkB-like"/>
</dbReference>
<organism evidence="5 6">
    <name type="scientific">Parenemella sanctibonifatiensis</name>
    <dbReference type="NCBI Taxonomy" id="2016505"/>
    <lineage>
        <taxon>Bacteria</taxon>
        <taxon>Bacillati</taxon>
        <taxon>Actinomycetota</taxon>
        <taxon>Actinomycetes</taxon>
        <taxon>Propionibacteriales</taxon>
        <taxon>Propionibacteriaceae</taxon>
        <taxon>Parenemella</taxon>
    </lineage>
</organism>
<evidence type="ECO:0000256" key="2">
    <source>
        <dbReference type="ARBA" id="ARBA00022679"/>
    </source>
</evidence>
<dbReference type="Gene3D" id="3.40.1190.20">
    <property type="match status" value="1"/>
</dbReference>
<feature type="domain" description="Carbohydrate kinase PfkB" evidence="4">
    <location>
        <begin position="143"/>
        <end position="333"/>
    </location>
</feature>
<dbReference type="InterPro" id="IPR029056">
    <property type="entry name" value="Ribokinase-like"/>
</dbReference>
<evidence type="ECO:0000256" key="3">
    <source>
        <dbReference type="ARBA" id="ARBA00022777"/>
    </source>
</evidence>
<comment type="caution">
    <text evidence="5">The sequence shown here is derived from an EMBL/GenBank/DDBJ whole genome shotgun (WGS) entry which is preliminary data.</text>
</comment>
<evidence type="ECO:0000256" key="1">
    <source>
        <dbReference type="ARBA" id="ARBA00010688"/>
    </source>
</evidence>
<dbReference type="AlphaFoldDB" id="A0A255E1G6"/>
<dbReference type="PANTHER" id="PTHR43320">
    <property type="entry name" value="SUGAR KINASE"/>
    <property type="match status" value="1"/>
</dbReference>
<keyword evidence="3 5" id="KW-0418">Kinase</keyword>
<protein>
    <submittedName>
        <fullName evidence="5">2-keto-3-deoxygluconate kinase</fullName>
    </submittedName>
</protein>
<dbReference type="InterPro" id="IPR011611">
    <property type="entry name" value="PfkB_dom"/>
</dbReference>
<name>A0A255E1G6_9ACTN</name>
<gene>
    <name evidence="5" type="ORF">CGZ92_11540</name>
</gene>
<dbReference type="Proteomes" id="UP000216533">
    <property type="component" value="Unassembled WGS sequence"/>
</dbReference>
<reference evidence="5 6" key="1">
    <citation type="submission" date="2017-07" db="EMBL/GenBank/DDBJ databases">
        <title>Draft whole genome sequences of clinical Proprionibacteriaceae strains.</title>
        <authorList>
            <person name="Bernier A.-M."/>
            <person name="Bernard K."/>
            <person name="Domingo M.-C."/>
        </authorList>
    </citation>
    <scope>NUCLEOTIDE SEQUENCE [LARGE SCALE GENOMIC DNA]</scope>
    <source>
        <strain evidence="5 6">NML 160184</strain>
    </source>
</reference>
<dbReference type="GO" id="GO:0016301">
    <property type="term" value="F:kinase activity"/>
    <property type="evidence" value="ECO:0007669"/>
    <property type="project" value="UniProtKB-KW"/>
</dbReference>
<evidence type="ECO:0000313" key="6">
    <source>
        <dbReference type="Proteomes" id="UP000216533"/>
    </source>
</evidence>
<comment type="similarity">
    <text evidence="1">Belongs to the carbohydrate kinase PfkB family.</text>
</comment>
<dbReference type="CDD" id="cd01166">
    <property type="entry name" value="KdgK"/>
    <property type="match status" value="1"/>
</dbReference>
<dbReference type="SUPFAM" id="SSF53613">
    <property type="entry name" value="Ribokinase-like"/>
    <property type="match status" value="1"/>
</dbReference>
<accession>A0A255E1G6</accession>
<evidence type="ECO:0000313" key="5">
    <source>
        <dbReference type="EMBL" id="OYN85409.1"/>
    </source>
</evidence>